<evidence type="ECO:0000313" key="1">
    <source>
        <dbReference type="EMBL" id="KAJ8298452.1"/>
    </source>
</evidence>
<accession>A0ABQ9E4F2</accession>
<evidence type="ECO:0008006" key="3">
    <source>
        <dbReference type="Google" id="ProtNLM"/>
    </source>
</evidence>
<keyword evidence="2" id="KW-1185">Reference proteome</keyword>
<protein>
    <recommendedName>
        <fullName evidence="3">HAT C-terminal dimerisation domain-containing protein</fullName>
    </recommendedName>
</protein>
<reference evidence="1 2" key="1">
    <citation type="submission" date="2022-12" db="EMBL/GenBank/DDBJ databases">
        <title>Chromosome-level genome of Tegillarca granosa.</title>
        <authorList>
            <person name="Kim J."/>
        </authorList>
    </citation>
    <scope>NUCLEOTIDE SEQUENCE [LARGE SCALE GENOMIC DNA]</scope>
    <source>
        <strain evidence="1">Teg-2019</strain>
        <tissue evidence="1">Adductor muscle</tissue>
    </source>
</reference>
<dbReference type="PANTHER" id="PTHR46880">
    <property type="entry name" value="RAS-ASSOCIATING DOMAIN-CONTAINING PROTEIN"/>
    <property type="match status" value="1"/>
</dbReference>
<organism evidence="1 2">
    <name type="scientific">Tegillarca granosa</name>
    <name type="common">Malaysian cockle</name>
    <name type="synonym">Anadara granosa</name>
    <dbReference type="NCBI Taxonomy" id="220873"/>
    <lineage>
        <taxon>Eukaryota</taxon>
        <taxon>Metazoa</taxon>
        <taxon>Spiralia</taxon>
        <taxon>Lophotrochozoa</taxon>
        <taxon>Mollusca</taxon>
        <taxon>Bivalvia</taxon>
        <taxon>Autobranchia</taxon>
        <taxon>Pteriomorphia</taxon>
        <taxon>Arcoida</taxon>
        <taxon>Arcoidea</taxon>
        <taxon>Arcidae</taxon>
        <taxon>Tegillarca</taxon>
    </lineage>
</organism>
<dbReference type="InterPro" id="IPR012337">
    <property type="entry name" value="RNaseH-like_sf"/>
</dbReference>
<proteinExistence type="predicted"/>
<comment type="caution">
    <text evidence="1">The sequence shown here is derived from an EMBL/GenBank/DDBJ whole genome shotgun (WGS) entry which is preliminary data.</text>
</comment>
<dbReference type="PANTHER" id="PTHR46880:SF5">
    <property type="entry name" value="DUF4371 DOMAIN-CONTAINING PROTEIN"/>
    <property type="match status" value="1"/>
</dbReference>
<dbReference type="SUPFAM" id="SSF53098">
    <property type="entry name" value="Ribonuclease H-like"/>
    <property type="match status" value="1"/>
</dbReference>
<sequence length="460" mass="52101">MFDGATDCAVSEVEIVYCRICEDGEVKNFLIGLEDLEHAHAEGTFKAIDKAMKNYGWKEKDGSYGCDGAIVNIGVHDSVATRMKDEELGVLSAIKNINYLATVQDMLNKIHKHYHYSPKALRELREIADTLDERIIKPTRLQGTRWVPHINKAIKSLCSSYSVILAHFEHFQKDDGTSMEFLDGLETANILVNNPVNSLQAFMDSLTTDANGNCVFKNTVLTHYNANADYCELRAITELVAEKINDRLESNTDPVKPILQACIFDINDWPHNRVSLAPYGNTEIRQLSDHFSDVLHDMGCDRNQLQTEWTDVKGHFKNQMNGNQNQNIPKVNSLFRFRNRFTNIKCLIKIVLTLPVSIAICERGFSCVKRIKSDWRASLTTTTMNHLLTISIEGPELSAYSKLLSTDQLGSKQKQVDYLLIFIHKDSIILFLCSRCLACKVSTATQNVWIVDDKIKCNEK</sequence>
<gene>
    <name evidence="1" type="ORF">KUTeg_024983</name>
</gene>
<evidence type="ECO:0000313" key="2">
    <source>
        <dbReference type="Proteomes" id="UP001217089"/>
    </source>
</evidence>
<dbReference type="Proteomes" id="UP001217089">
    <property type="component" value="Unassembled WGS sequence"/>
</dbReference>
<name>A0ABQ9E4F2_TEGGR</name>
<dbReference type="EMBL" id="JARBDR010000923">
    <property type="protein sequence ID" value="KAJ8298452.1"/>
    <property type="molecule type" value="Genomic_DNA"/>
</dbReference>